<gene>
    <name evidence="9" type="ORF">OKJ99_24765</name>
</gene>
<evidence type="ECO:0000259" key="7">
    <source>
        <dbReference type="Pfam" id="PF00728"/>
    </source>
</evidence>
<comment type="similarity">
    <text evidence="2">Belongs to the glycosyl hydrolase 20 family.</text>
</comment>
<evidence type="ECO:0000313" key="10">
    <source>
        <dbReference type="Proteomes" id="UP001354931"/>
    </source>
</evidence>
<dbReference type="InterPro" id="IPR015883">
    <property type="entry name" value="Glyco_hydro_20_cat"/>
</dbReference>
<dbReference type="SUPFAM" id="SSF49899">
    <property type="entry name" value="Concanavalin A-like lectins/glucanases"/>
    <property type="match status" value="1"/>
</dbReference>
<feature type="signal peptide" evidence="6">
    <location>
        <begin position="1"/>
        <end position="35"/>
    </location>
</feature>
<feature type="domain" description="Beta-hexosaminidase bacterial type N-terminal" evidence="8">
    <location>
        <begin position="46"/>
        <end position="192"/>
    </location>
</feature>
<dbReference type="PRINTS" id="PR00738">
    <property type="entry name" value="GLHYDRLASE20"/>
</dbReference>
<reference evidence="9 10" key="1">
    <citation type="submission" date="2022-10" db="EMBL/GenBank/DDBJ databases">
        <authorList>
            <person name="Xie J."/>
            <person name="Shen N."/>
        </authorList>
    </citation>
    <scope>NUCLEOTIDE SEQUENCE [LARGE SCALE GENOMIC DNA]</scope>
    <source>
        <strain evidence="9 10">YIM65594</strain>
    </source>
</reference>
<comment type="caution">
    <text evidence="9">The sequence shown here is derived from an EMBL/GenBank/DDBJ whole genome shotgun (WGS) entry which is preliminary data.</text>
</comment>
<evidence type="ECO:0000256" key="4">
    <source>
        <dbReference type="ARBA" id="ARBA00022801"/>
    </source>
</evidence>
<dbReference type="InterPro" id="IPR025705">
    <property type="entry name" value="Beta_hexosaminidase_sua/sub"/>
</dbReference>
<sequence length="776" mass="84151">MPRQRRARTVAALLACAFMLIVSGGVGSPPATAQAESPPAVDPLTAVVPKPGSWRPGDGTTRLPRTTRMDVDARTAGDWTVVPGMTRESDPAVFHRTLATVARHAARDVETATKLRMPVTVTPGRHSASVQVALDHGLVGELGPDGYRLEIGSSVRITATTAGGVYYGTRSLIQLLRAAGDGRALPRGVLVDSPDTELRMNTIDVSREYWSPREVTDVIRQMGYLKQNFLVLHLDDAEGFRLDSPRWPGLAERGYSYDRRTIEKLDRIAAENNVSLVPSFEFPAHVSPKSAYFHVGMADGPREVAPGFGERDTGATPDNSCTGYSYSHLDDDFTFNLMNDKALKMSKELLDEFLPWFSSPWVHLGGDELPPDMAKCPALQRFIEQSPEYANVSDVAIDFLNTLDTQVNAAGRRSIVYDGSEGSTEQVKLDRDVVVMDWTGDGTAPHLADYDLIVADSKLFYAVPARGIRPKEEQIARTWQPPTSGKVLGWGMHVWGDDLGWAEGQWLESLTWRPRATVADRQWNTSPRSAQEFSTFGSRLAATGKAPGYTGTLLPRPTDTGRPVHDYAMDPAFPPGTYDAHTATNRRGLRDVCGLSGMTPLNVRTTTVRDPQEGWTKQVDAGGYWLGAASLPGPWTLTTRVRLDGKATFLSDIDRTTTIELGPGDVTVTHDGATSSFGHGVPAGRWSDIALTSDGHTITLYVDGKATGEVPSTAPLPRARLMGTAQPLMGLAALSLYAEGLSPDAIRSARTAPPKARCASYDAPAQLPSVHPELSR</sequence>
<dbReference type="PANTHER" id="PTHR22600">
    <property type="entry name" value="BETA-HEXOSAMINIDASE"/>
    <property type="match status" value="1"/>
</dbReference>
<keyword evidence="5" id="KW-0326">Glycosidase</keyword>
<dbReference type="Gene3D" id="3.30.379.10">
    <property type="entry name" value="Chitobiase/beta-hexosaminidase domain 2-like"/>
    <property type="match status" value="1"/>
</dbReference>
<accession>A0ABU6FA66</accession>
<evidence type="ECO:0000313" key="9">
    <source>
        <dbReference type="EMBL" id="MEB8340714.1"/>
    </source>
</evidence>
<comment type="catalytic activity">
    <reaction evidence="1">
        <text>Hydrolysis of terminal non-reducing N-acetyl-D-hexosamine residues in N-acetyl-beta-D-hexosaminides.</text>
        <dbReference type="EC" id="3.2.1.52"/>
    </reaction>
</comment>
<name>A0ABU6FA66_9ACTN</name>
<dbReference type="PANTHER" id="PTHR22600:SF57">
    <property type="entry name" value="BETA-N-ACETYLHEXOSAMINIDASE"/>
    <property type="match status" value="1"/>
</dbReference>
<dbReference type="Pfam" id="PF02838">
    <property type="entry name" value="Glyco_hydro_20b"/>
    <property type="match status" value="1"/>
</dbReference>
<keyword evidence="10" id="KW-1185">Reference proteome</keyword>
<evidence type="ECO:0000256" key="2">
    <source>
        <dbReference type="ARBA" id="ARBA00006285"/>
    </source>
</evidence>
<proteinExistence type="inferred from homology"/>
<organism evidence="9 10">
    <name type="scientific">Streptomyces endophyticus</name>
    <dbReference type="NCBI Taxonomy" id="714166"/>
    <lineage>
        <taxon>Bacteria</taxon>
        <taxon>Bacillati</taxon>
        <taxon>Actinomycetota</taxon>
        <taxon>Actinomycetes</taxon>
        <taxon>Kitasatosporales</taxon>
        <taxon>Streptomycetaceae</taxon>
        <taxon>Streptomyces</taxon>
    </lineage>
</organism>
<feature type="domain" description="Glycoside hydrolase family 20 catalytic" evidence="7">
    <location>
        <begin position="201"/>
        <end position="473"/>
    </location>
</feature>
<dbReference type="EMBL" id="JAOZYC010000136">
    <property type="protein sequence ID" value="MEB8340714.1"/>
    <property type="molecule type" value="Genomic_DNA"/>
</dbReference>
<dbReference type="Pfam" id="PF00728">
    <property type="entry name" value="Glyco_hydro_20"/>
    <property type="match status" value="1"/>
</dbReference>
<dbReference type="Gene3D" id="2.60.120.200">
    <property type="match status" value="1"/>
</dbReference>
<dbReference type="InterPro" id="IPR029018">
    <property type="entry name" value="Hex-like_dom2"/>
</dbReference>
<dbReference type="InterPro" id="IPR015882">
    <property type="entry name" value="HEX_bac_N"/>
</dbReference>
<evidence type="ECO:0000256" key="3">
    <source>
        <dbReference type="ARBA" id="ARBA00012663"/>
    </source>
</evidence>
<dbReference type="Gene3D" id="3.20.20.80">
    <property type="entry name" value="Glycosidases"/>
    <property type="match status" value="1"/>
</dbReference>
<evidence type="ECO:0000256" key="5">
    <source>
        <dbReference type="ARBA" id="ARBA00023295"/>
    </source>
</evidence>
<dbReference type="Proteomes" id="UP001354931">
    <property type="component" value="Unassembled WGS sequence"/>
</dbReference>
<dbReference type="SUPFAM" id="SSF51445">
    <property type="entry name" value="(Trans)glycosidases"/>
    <property type="match status" value="1"/>
</dbReference>
<protein>
    <recommendedName>
        <fullName evidence="3">beta-N-acetylhexosaminidase</fullName>
        <ecNumber evidence="3">3.2.1.52</ecNumber>
    </recommendedName>
</protein>
<feature type="chain" id="PRO_5045963785" description="beta-N-acetylhexosaminidase" evidence="6">
    <location>
        <begin position="36"/>
        <end position="776"/>
    </location>
</feature>
<evidence type="ECO:0000256" key="6">
    <source>
        <dbReference type="SAM" id="SignalP"/>
    </source>
</evidence>
<evidence type="ECO:0000259" key="8">
    <source>
        <dbReference type="Pfam" id="PF02838"/>
    </source>
</evidence>
<evidence type="ECO:0000256" key="1">
    <source>
        <dbReference type="ARBA" id="ARBA00001231"/>
    </source>
</evidence>
<dbReference type="InterPro" id="IPR017853">
    <property type="entry name" value="GH"/>
</dbReference>
<dbReference type="InterPro" id="IPR013320">
    <property type="entry name" value="ConA-like_dom_sf"/>
</dbReference>
<dbReference type="RefSeq" id="WP_326019593.1">
    <property type="nucleotide sequence ID" value="NZ_JAOZYC010000136.1"/>
</dbReference>
<dbReference type="SUPFAM" id="SSF55545">
    <property type="entry name" value="beta-N-acetylhexosaminidase-like domain"/>
    <property type="match status" value="1"/>
</dbReference>
<dbReference type="EC" id="3.2.1.52" evidence="3"/>
<keyword evidence="4" id="KW-0378">Hydrolase</keyword>
<keyword evidence="6" id="KW-0732">Signal</keyword>